<keyword evidence="2" id="KW-1185">Reference proteome</keyword>
<evidence type="ECO:0000313" key="1">
    <source>
        <dbReference type="EMBL" id="MBC3759549.1"/>
    </source>
</evidence>
<reference evidence="1" key="1">
    <citation type="submission" date="2020-08" db="EMBL/GenBank/DDBJ databases">
        <title>Hyunsoonleella sp. strain SJ7 genome sequencing and assembly.</title>
        <authorList>
            <person name="Kim I."/>
        </authorList>
    </citation>
    <scope>NUCLEOTIDE SEQUENCE</scope>
    <source>
        <strain evidence="1">SJ7</strain>
    </source>
</reference>
<comment type="caution">
    <text evidence="1">The sequence shown here is derived from an EMBL/GenBank/DDBJ whole genome shotgun (WGS) entry which is preliminary data.</text>
</comment>
<organism evidence="1 2">
    <name type="scientific">Hyunsoonleella aquatilis</name>
    <dbReference type="NCBI Taxonomy" id="2762758"/>
    <lineage>
        <taxon>Bacteria</taxon>
        <taxon>Pseudomonadati</taxon>
        <taxon>Bacteroidota</taxon>
        <taxon>Flavobacteriia</taxon>
        <taxon>Flavobacteriales</taxon>
        <taxon>Flavobacteriaceae</taxon>
    </lineage>
</organism>
<dbReference type="AlphaFoldDB" id="A0A923KJ20"/>
<accession>A0A923KJ20</accession>
<evidence type="ECO:0000313" key="2">
    <source>
        <dbReference type="Proteomes" id="UP000656244"/>
    </source>
</evidence>
<dbReference type="Proteomes" id="UP000656244">
    <property type="component" value="Unassembled WGS sequence"/>
</dbReference>
<sequence length="321" mass="37831">MKITLISLDNWGFNQFIAKELERKNIEVNQINFYQLRYRYPTFFHRVFNFFAKLFFKYNIKKKFLEKKILEELRSNGKQDKILLIKGDFLNPDFIEKIKPFTDELIGFFNDNYRRSPKIAKIYNVFDKGYSFEKEDVKQFGFSFITNFIYNEKELTVNEKKYEVFNVSSTGKRDVVIQNIAKALDAIGITYKIIIVGKNIPSHNSTQIEYSKQTFDLNEVESFISQSNVLLDVHRENQAGLTFRVFESLGFSKKLITTNKDIVTYDFYNPNNILVVDKNHVEIPKSFFETPYEPIPVNIYNAYALPGWVDKVFELKKGKNG</sequence>
<dbReference type="EMBL" id="JACNMF010000005">
    <property type="protein sequence ID" value="MBC3759549.1"/>
    <property type="molecule type" value="Genomic_DNA"/>
</dbReference>
<name>A0A923KJ20_9FLAO</name>
<proteinExistence type="predicted"/>
<gene>
    <name evidence="1" type="ORF">H7U19_14120</name>
</gene>
<protein>
    <submittedName>
        <fullName evidence="1">Uncharacterized protein</fullName>
    </submittedName>
</protein>
<dbReference type="RefSeq" id="WP_186563515.1">
    <property type="nucleotide sequence ID" value="NZ_JACNMF010000005.1"/>
</dbReference>